<accession>A0A0G4I300</accession>
<gene>
    <name evidence="1" type="ORF">Cvel_10544</name>
</gene>
<reference evidence="1" key="1">
    <citation type="submission" date="2014-11" db="EMBL/GenBank/DDBJ databases">
        <authorList>
            <person name="Otto D Thomas"/>
            <person name="Naeem Raeece"/>
        </authorList>
    </citation>
    <scope>NUCLEOTIDE SEQUENCE</scope>
</reference>
<name>A0A0G4I300_9ALVE</name>
<dbReference type="VEuPathDB" id="CryptoDB:Cvel_10544"/>
<dbReference type="AlphaFoldDB" id="A0A0G4I300"/>
<protein>
    <submittedName>
        <fullName evidence="1">Uncharacterized protein</fullName>
    </submittedName>
</protein>
<dbReference type="EMBL" id="CDMZ01004910">
    <property type="protein sequence ID" value="CEM51313.1"/>
    <property type="molecule type" value="Genomic_DNA"/>
</dbReference>
<proteinExistence type="predicted"/>
<sequence>MPYPFMSPHLGVHLMTHAKAQQMAENAPLNDGQAPPAVSASVDGKGAHVNVAVNQGSVVGGVFQGLGGSVSANQNGLQGSVSVDQVQYGKADLRGLKLSGEISWNEAQEVVKHIFTQQIDCVTGGNSSPPSASAPPPQHFSSNQKAMLAKLTGNATADTPIGKVDANLLVDFMIDNQHTLEAQFNEGVRAKADVKACEIRFSGARDFASAVGSLGSFCGNEVLEKAGAAGAAVCSIFEGSAAIAALGAGAPLTALAGPVWG</sequence>
<organism evidence="1">
    <name type="scientific">Chromera velia CCMP2878</name>
    <dbReference type="NCBI Taxonomy" id="1169474"/>
    <lineage>
        <taxon>Eukaryota</taxon>
        <taxon>Sar</taxon>
        <taxon>Alveolata</taxon>
        <taxon>Colpodellida</taxon>
        <taxon>Chromeraceae</taxon>
        <taxon>Chromera</taxon>
    </lineage>
</organism>
<evidence type="ECO:0000313" key="1">
    <source>
        <dbReference type="EMBL" id="CEM51313.1"/>
    </source>
</evidence>